<gene>
    <name evidence="5" type="ORF">SAMN05192573_102473</name>
</gene>
<organism evidence="5 6">
    <name type="scientific">Mucilaginibacter gossypii</name>
    <dbReference type="NCBI Taxonomy" id="551996"/>
    <lineage>
        <taxon>Bacteria</taxon>
        <taxon>Pseudomonadati</taxon>
        <taxon>Bacteroidota</taxon>
        <taxon>Sphingobacteriia</taxon>
        <taxon>Sphingobacteriales</taxon>
        <taxon>Sphingobacteriaceae</taxon>
        <taxon>Mucilaginibacter</taxon>
    </lineage>
</organism>
<dbReference type="Pfam" id="PF13407">
    <property type="entry name" value="Peripla_BP_4"/>
    <property type="match status" value="1"/>
</dbReference>
<dbReference type="InterPro" id="IPR028082">
    <property type="entry name" value="Peripla_BP_I"/>
</dbReference>
<dbReference type="InterPro" id="IPR010982">
    <property type="entry name" value="Lambda_DNA-bd_dom_sf"/>
</dbReference>
<evidence type="ECO:0000256" key="2">
    <source>
        <dbReference type="ARBA" id="ARBA00023125"/>
    </source>
</evidence>
<feature type="domain" description="HTH lacI-type" evidence="4">
    <location>
        <begin position="6"/>
        <end position="60"/>
    </location>
</feature>
<dbReference type="STRING" id="551996.SAMN05192573_102473"/>
<dbReference type="InterPro" id="IPR000843">
    <property type="entry name" value="HTH_LacI"/>
</dbReference>
<evidence type="ECO:0000256" key="3">
    <source>
        <dbReference type="ARBA" id="ARBA00023163"/>
    </source>
</evidence>
<dbReference type="Gene3D" id="1.10.260.40">
    <property type="entry name" value="lambda repressor-like DNA-binding domains"/>
    <property type="match status" value="1"/>
</dbReference>
<dbReference type="RefSeq" id="WP_091163342.1">
    <property type="nucleotide sequence ID" value="NZ_FNCG01000002.1"/>
</dbReference>
<name>A0A1G7S6Z9_9SPHI</name>
<keyword evidence="2" id="KW-0238">DNA-binding</keyword>
<dbReference type="InterPro" id="IPR025997">
    <property type="entry name" value="SBP_2_dom"/>
</dbReference>
<evidence type="ECO:0000313" key="6">
    <source>
        <dbReference type="Proteomes" id="UP000199705"/>
    </source>
</evidence>
<dbReference type="Pfam" id="PF00356">
    <property type="entry name" value="LacI"/>
    <property type="match status" value="1"/>
</dbReference>
<proteinExistence type="predicted"/>
<dbReference type="SUPFAM" id="SSF53822">
    <property type="entry name" value="Periplasmic binding protein-like I"/>
    <property type="match status" value="1"/>
</dbReference>
<dbReference type="CDD" id="cd01392">
    <property type="entry name" value="HTH_LacI"/>
    <property type="match status" value="1"/>
</dbReference>
<dbReference type="PROSITE" id="PS50932">
    <property type="entry name" value="HTH_LACI_2"/>
    <property type="match status" value="1"/>
</dbReference>
<sequence>MKNKIVRIKDIAEKAKVSTGTVDRVLHKRGRVSKKVEEKVLKIIEEMDYEPNLMARALGSNKIYQIAALIPDHEIDFYWHAPKAGIEKAEKDLKQYGIIVQQYVFDPYDVDSFISKANKLTTDKPDGIILSPIFYRETLPFFEKWKVAEIPFVLFNTQIAECEPLSYIGQDSYQSGFLAGKLIHYGQPDSCSILIAHIDEETSNAAHLLKKEQGFRNYFAQNNLDHQYKILRVELNRSNAAVFMKQLGDIIDSTPDLGSIFVTTSKAHEIAKYLEQRYIKHIKIIGYDLLPPNLYFLNKGTISFLINQNPKGQGYWGIYQLTDSLVFKKEVPIIKYLPLDIVTKENANYYVDDEDAVYLDI</sequence>
<dbReference type="SUPFAM" id="SSF47413">
    <property type="entry name" value="lambda repressor-like DNA-binding domains"/>
    <property type="match status" value="1"/>
</dbReference>
<evidence type="ECO:0000256" key="1">
    <source>
        <dbReference type="ARBA" id="ARBA00023015"/>
    </source>
</evidence>
<dbReference type="GO" id="GO:0000976">
    <property type="term" value="F:transcription cis-regulatory region binding"/>
    <property type="evidence" value="ECO:0007669"/>
    <property type="project" value="TreeGrafter"/>
</dbReference>
<dbReference type="GO" id="GO:0003700">
    <property type="term" value="F:DNA-binding transcription factor activity"/>
    <property type="evidence" value="ECO:0007669"/>
    <property type="project" value="TreeGrafter"/>
</dbReference>
<evidence type="ECO:0000259" key="4">
    <source>
        <dbReference type="PROSITE" id="PS50932"/>
    </source>
</evidence>
<keyword evidence="1" id="KW-0805">Transcription regulation</keyword>
<dbReference type="PANTHER" id="PTHR30146">
    <property type="entry name" value="LACI-RELATED TRANSCRIPTIONAL REPRESSOR"/>
    <property type="match status" value="1"/>
</dbReference>
<accession>A0A1G7S6Z9</accession>
<reference evidence="6" key="1">
    <citation type="submission" date="2016-10" db="EMBL/GenBank/DDBJ databases">
        <authorList>
            <person name="Varghese N."/>
            <person name="Submissions S."/>
        </authorList>
    </citation>
    <scope>NUCLEOTIDE SEQUENCE [LARGE SCALE GENOMIC DNA]</scope>
    <source>
        <strain evidence="6">Gh-67</strain>
    </source>
</reference>
<dbReference type="PANTHER" id="PTHR30146:SF144">
    <property type="entry name" value="LACI-FAMILY TRANSCRIPTION REGULATOR"/>
    <property type="match status" value="1"/>
</dbReference>
<keyword evidence="3" id="KW-0804">Transcription</keyword>
<dbReference type="EMBL" id="FNCG01000002">
    <property type="protein sequence ID" value="SDG18806.1"/>
    <property type="molecule type" value="Genomic_DNA"/>
</dbReference>
<dbReference type="Gene3D" id="3.40.50.2300">
    <property type="match status" value="2"/>
</dbReference>
<evidence type="ECO:0000313" key="5">
    <source>
        <dbReference type="EMBL" id="SDG18806.1"/>
    </source>
</evidence>
<dbReference type="AlphaFoldDB" id="A0A1G7S6Z9"/>
<dbReference type="SMART" id="SM00354">
    <property type="entry name" value="HTH_LACI"/>
    <property type="match status" value="1"/>
</dbReference>
<dbReference type="PROSITE" id="PS00356">
    <property type="entry name" value="HTH_LACI_1"/>
    <property type="match status" value="1"/>
</dbReference>
<keyword evidence="6" id="KW-1185">Reference proteome</keyword>
<protein>
    <submittedName>
        <fullName evidence="5">Transcriptional regulator, LacI family</fullName>
    </submittedName>
</protein>
<dbReference type="Proteomes" id="UP000199705">
    <property type="component" value="Unassembled WGS sequence"/>
</dbReference>